<dbReference type="EMBL" id="HBUF01339205">
    <property type="protein sequence ID" value="CAG6700002.1"/>
    <property type="molecule type" value="Transcribed_RNA"/>
</dbReference>
<dbReference type="EMBL" id="HBUF01218987">
    <property type="protein sequence ID" value="CAG6668512.1"/>
    <property type="molecule type" value="Transcribed_RNA"/>
</dbReference>
<evidence type="ECO:0000256" key="4">
    <source>
        <dbReference type="ARBA" id="ARBA00022490"/>
    </source>
</evidence>
<dbReference type="GO" id="GO:0006606">
    <property type="term" value="P:protein import into nucleus"/>
    <property type="evidence" value="ECO:0007669"/>
    <property type="project" value="InterPro"/>
</dbReference>
<evidence type="ECO:0000256" key="3">
    <source>
        <dbReference type="ARBA" id="ARBA00022448"/>
    </source>
</evidence>
<feature type="region of interest" description="Disordered" evidence="9">
    <location>
        <begin position="644"/>
        <end position="681"/>
    </location>
</feature>
<evidence type="ECO:0000256" key="2">
    <source>
        <dbReference type="ARBA" id="ARBA00004496"/>
    </source>
</evidence>
<keyword evidence="6" id="KW-0653">Protein transport</keyword>
<proteinExistence type="predicted"/>
<dbReference type="InterPro" id="IPR011989">
    <property type="entry name" value="ARM-like"/>
</dbReference>
<dbReference type="GO" id="GO:0005737">
    <property type="term" value="C:cytoplasm"/>
    <property type="evidence" value="ECO:0007669"/>
    <property type="project" value="UniProtKB-SubCell"/>
</dbReference>
<dbReference type="Pfam" id="PF25574">
    <property type="entry name" value="TPR_IMB1"/>
    <property type="match status" value="1"/>
</dbReference>
<dbReference type="PROSITE" id="PS50077">
    <property type="entry name" value="HEAT_REPEAT"/>
    <property type="match status" value="1"/>
</dbReference>
<evidence type="ECO:0000256" key="7">
    <source>
        <dbReference type="ARBA" id="ARBA00023242"/>
    </source>
</evidence>
<dbReference type="AlphaFoldDB" id="A0A8D8UC97"/>
<dbReference type="SMART" id="SM00913">
    <property type="entry name" value="IBN_N"/>
    <property type="match status" value="1"/>
</dbReference>
<feature type="domain" description="Importin N-terminal" evidence="10">
    <location>
        <begin position="19"/>
        <end position="87"/>
    </location>
</feature>
<dbReference type="InterPro" id="IPR001494">
    <property type="entry name" value="Importin-beta_N"/>
</dbReference>
<dbReference type="InterPro" id="IPR016024">
    <property type="entry name" value="ARM-type_fold"/>
</dbReference>
<dbReference type="PANTHER" id="PTHR10527">
    <property type="entry name" value="IMPORTIN BETA"/>
    <property type="match status" value="1"/>
</dbReference>
<evidence type="ECO:0000256" key="9">
    <source>
        <dbReference type="SAM" id="MobiDB-lite"/>
    </source>
</evidence>
<sequence>MEQILAKLIEPDNSSITQGTLELQEALSKPEAIGELCNVVVSSQNISIRHYAAVVLRKKLSKSVNWNKVSLSDREIIKNGMLKALVDEPEKQVKKAICQFVAHIANHELPNNNWNQLIQFLEQVNTSNDLAQREMGMYALGIILDIGGDNFKQPEKQASLCTLFNNTLNSIPDLNEPLAYLTVIAMHHYMTACDTAELTYNWPKVYETVQAVSGKRPDRALECLDLIDDLLEMEDLGPGTVNVSDIAQLSLHLAETSTDDDLQEKALNVLSSVVKAKVKPSFYAKNNGLLERTVDVLLKLMSVPPLDDACEDYYIDQDANAPSVYAASTLDDMAIHIPPTKLMTGIQDKVVAYLTSPDPYKRKGGYIALAAVTEGASVYIGNHYMQVFVDFALRGIVDEHPVVQNAAFFALGQMSEYLQPQIGTYGPQIMPILLQFLSTVANSSTHQSDNTKHVERMFYALESFVDTMESAVTPYVPTLMEASVKILENPDQTVCPLKFKEFAIRLIGSIATAIADEFQPYFANIMNQLAACVSSTDLKGQGDDHAVSSLQNAAVEVIGTLARAVGEDNFRPYAHQSVQLGLRMLGTAVDDPETAKVAFQLFASVATILKEEMVSLPEIVELLVASIGNDDEYVARLKEEEGLDVFVGDEDEDNNEDKEPGDEEDIDFDETRSEEEDDDVEGYTYDCSKLDEKEEALDAVREIAKVTGNAFNQYLQTSFDAVYRTLYHPHEGIRGGAVDTLVQLCTVQTPGPLLIKCLDIVVPKLREIISTDESKDVVIKALAGYRDLLSDLGPAAVAGEGHLEAVHNSLREVLNKKTKAQRTSVEDEEEEEAEKEVQVIEGAGEVLPALIKAVPSSTFASISHELLSSLTARLKRSQLDDENTEALKSFIVGTIAECVPGLSEHIEEFIPSLLPLLTKFSRDKSADIRQNSLYGLGVLAAAAKTSLAPHYPTLLDILAESLGRDKPGAVLDNAMAALCRMILACPASVPIDRVLPVLINTLPITEDLEETRVILECLHALYNNGDNVLLQHLDKVLIQLIGMLSQHEQFFVKQGLKDPTALFILNVVRDFPQAADSVLSSLTPVQAELFNSIRQNLS</sequence>
<dbReference type="GO" id="GO:0031267">
    <property type="term" value="F:small GTPase binding"/>
    <property type="evidence" value="ECO:0007669"/>
    <property type="project" value="InterPro"/>
</dbReference>
<name>A0A8D8UC97_9HEMI</name>
<dbReference type="EMBL" id="HBUF01218988">
    <property type="protein sequence ID" value="CAG6668514.1"/>
    <property type="molecule type" value="Transcribed_RNA"/>
</dbReference>
<keyword evidence="5" id="KW-0677">Repeat</keyword>
<dbReference type="Gene3D" id="1.25.10.10">
    <property type="entry name" value="Leucine-rich Repeat Variant"/>
    <property type="match status" value="1"/>
</dbReference>
<dbReference type="EMBL" id="HBUF01055834">
    <property type="protein sequence ID" value="CAG6623874.1"/>
    <property type="molecule type" value="Transcribed_RNA"/>
</dbReference>
<accession>A0A8D8UC97</accession>
<feature type="repeat" description="HEAT" evidence="8">
    <location>
        <begin position="913"/>
        <end position="951"/>
    </location>
</feature>
<dbReference type="Pfam" id="PF03810">
    <property type="entry name" value="IBN_N"/>
    <property type="match status" value="1"/>
</dbReference>
<evidence type="ECO:0000259" key="10">
    <source>
        <dbReference type="PROSITE" id="PS50166"/>
    </source>
</evidence>
<keyword evidence="3" id="KW-0813">Transport</keyword>
<evidence type="ECO:0000256" key="6">
    <source>
        <dbReference type="ARBA" id="ARBA00022927"/>
    </source>
</evidence>
<dbReference type="PROSITE" id="PS50166">
    <property type="entry name" value="IMPORTIN_B_NT"/>
    <property type="match status" value="1"/>
</dbReference>
<dbReference type="EMBL" id="HBUF01055832">
    <property type="protein sequence ID" value="CAG6623872.1"/>
    <property type="molecule type" value="Transcribed_RNA"/>
</dbReference>
<dbReference type="InterPro" id="IPR058584">
    <property type="entry name" value="IMB1_TNPO1-like_TPR"/>
</dbReference>
<evidence type="ECO:0000256" key="8">
    <source>
        <dbReference type="PROSITE-ProRule" id="PRU00103"/>
    </source>
</evidence>
<dbReference type="Pfam" id="PF25780">
    <property type="entry name" value="TPR_IPO5"/>
    <property type="match status" value="1"/>
</dbReference>
<evidence type="ECO:0000256" key="1">
    <source>
        <dbReference type="ARBA" id="ARBA00004123"/>
    </source>
</evidence>
<dbReference type="SUPFAM" id="SSF48371">
    <property type="entry name" value="ARM repeat"/>
    <property type="match status" value="2"/>
</dbReference>
<dbReference type="EMBL" id="HBUF01055833">
    <property type="protein sequence ID" value="CAG6623873.1"/>
    <property type="molecule type" value="Transcribed_RNA"/>
</dbReference>
<dbReference type="InterPro" id="IPR040122">
    <property type="entry name" value="Importin_beta"/>
</dbReference>
<dbReference type="EMBL" id="HBUF01339203">
    <property type="protein sequence ID" value="CAG6699996.1"/>
    <property type="molecule type" value="Transcribed_RNA"/>
</dbReference>
<reference evidence="11" key="1">
    <citation type="submission" date="2021-05" db="EMBL/GenBank/DDBJ databases">
        <authorList>
            <person name="Alioto T."/>
            <person name="Alioto T."/>
            <person name="Gomez Garrido J."/>
        </authorList>
    </citation>
    <scope>NUCLEOTIDE SEQUENCE</scope>
</reference>
<dbReference type="EMBL" id="HBUF01339204">
    <property type="protein sequence ID" value="CAG6699999.1"/>
    <property type="molecule type" value="Transcribed_RNA"/>
</dbReference>
<dbReference type="InterPro" id="IPR057672">
    <property type="entry name" value="TPR_IPO4/5"/>
</dbReference>
<protein>
    <submittedName>
        <fullName evidence="11">Importin-4</fullName>
    </submittedName>
</protein>
<dbReference type="InterPro" id="IPR021133">
    <property type="entry name" value="HEAT_type_2"/>
</dbReference>
<evidence type="ECO:0000313" key="11">
    <source>
        <dbReference type="EMBL" id="CAG6700002.1"/>
    </source>
</evidence>
<organism evidence="11">
    <name type="scientific">Cacopsylla melanoneura</name>
    <dbReference type="NCBI Taxonomy" id="428564"/>
    <lineage>
        <taxon>Eukaryota</taxon>
        <taxon>Metazoa</taxon>
        <taxon>Ecdysozoa</taxon>
        <taxon>Arthropoda</taxon>
        <taxon>Hexapoda</taxon>
        <taxon>Insecta</taxon>
        <taxon>Pterygota</taxon>
        <taxon>Neoptera</taxon>
        <taxon>Paraneoptera</taxon>
        <taxon>Hemiptera</taxon>
        <taxon>Sternorrhyncha</taxon>
        <taxon>Psylloidea</taxon>
        <taxon>Psyllidae</taxon>
        <taxon>Psyllinae</taxon>
        <taxon>Cacopsylla</taxon>
    </lineage>
</organism>
<comment type="subcellular location">
    <subcellularLocation>
        <location evidence="2">Cytoplasm</location>
    </subcellularLocation>
    <subcellularLocation>
        <location evidence="1">Nucleus</location>
    </subcellularLocation>
</comment>
<keyword evidence="7" id="KW-0539">Nucleus</keyword>
<dbReference type="EMBL" id="HBUF01055835">
    <property type="protein sequence ID" value="CAG6623875.1"/>
    <property type="molecule type" value="Transcribed_RNA"/>
</dbReference>
<keyword evidence="4" id="KW-0963">Cytoplasm</keyword>
<evidence type="ECO:0000256" key="5">
    <source>
        <dbReference type="ARBA" id="ARBA00022737"/>
    </source>
</evidence>